<dbReference type="OrthoDB" id="9785076at2"/>
<evidence type="ECO:0000313" key="2">
    <source>
        <dbReference type="EMBL" id="RDV26693.1"/>
    </source>
</evidence>
<reference evidence="3" key="1">
    <citation type="submission" date="2018-08" db="EMBL/GenBank/DDBJ databases">
        <authorList>
            <person name="Zhang J."/>
            <person name="Du Z.-J."/>
        </authorList>
    </citation>
    <scope>NUCLEOTIDE SEQUENCE [LARGE SCALE GENOMIC DNA]</scope>
    <source>
        <strain evidence="3">KCTC 52655</strain>
    </source>
</reference>
<dbReference type="Gene3D" id="3.40.50.1820">
    <property type="entry name" value="alpha/beta hydrolase"/>
    <property type="match status" value="1"/>
</dbReference>
<sequence length="296" mass="33080">MCTNLTIHCADQTLLAATLYAAKHAPAGGVLIGPATGVKRQFYHHFARYLSSQGFTVLTYDNRGIGDSLHGSVSDCMADLVQWGSLDMPAALSALRQHVADAPLYLLGHSAGGQLAGLMPNVQQFNAIFNFGSSSGQLDNMAMPYRLKAHFFMNLFIPLSNLLVGHTHAQWLNMGEPLPKRVASQWRRWCNGQGYAVTGFGKEIAQHWYEDVRAPIHWVLASDDDIANYTNVHNMASVFRHADNSFEVLHPEANNLREIGHMKFFSRRCSALWPMVSEFFRRHASVSRESLTQHRL</sequence>
<dbReference type="PIRSF" id="PIRSF037442">
    <property type="entry name" value="UCP037442_abhydr"/>
    <property type="match status" value="1"/>
</dbReference>
<dbReference type="Pfam" id="PF12146">
    <property type="entry name" value="Hydrolase_4"/>
    <property type="match status" value="1"/>
</dbReference>
<dbReference type="RefSeq" id="WP_115592646.1">
    <property type="nucleotide sequence ID" value="NZ_QRHA01000004.1"/>
</dbReference>
<dbReference type="InterPro" id="IPR017208">
    <property type="entry name" value="UCP037442_abhydr"/>
</dbReference>
<dbReference type="EMBL" id="QRHA01000004">
    <property type="protein sequence ID" value="RDV26693.1"/>
    <property type="molecule type" value="Genomic_DNA"/>
</dbReference>
<proteinExistence type="predicted"/>
<keyword evidence="3" id="KW-1185">Reference proteome</keyword>
<name>A0A3D8M9H4_9ALTE</name>
<keyword evidence="2" id="KW-0378">Hydrolase</keyword>
<feature type="domain" description="Serine aminopeptidase S33" evidence="1">
    <location>
        <begin position="40"/>
        <end position="116"/>
    </location>
</feature>
<organism evidence="2 3">
    <name type="scientific">Alteromonas aestuariivivens</name>
    <dbReference type="NCBI Taxonomy" id="1938339"/>
    <lineage>
        <taxon>Bacteria</taxon>
        <taxon>Pseudomonadati</taxon>
        <taxon>Pseudomonadota</taxon>
        <taxon>Gammaproteobacteria</taxon>
        <taxon>Alteromonadales</taxon>
        <taxon>Alteromonadaceae</taxon>
        <taxon>Alteromonas/Salinimonas group</taxon>
        <taxon>Alteromonas</taxon>
    </lineage>
</organism>
<dbReference type="Proteomes" id="UP000256561">
    <property type="component" value="Unassembled WGS sequence"/>
</dbReference>
<accession>A0A3D8M9H4</accession>
<gene>
    <name evidence="2" type="ORF">DXV75_06825</name>
</gene>
<protein>
    <submittedName>
        <fullName evidence="2">Alpha/beta fold hydrolase</fullName>
    </submittedName>
</protein>
<dbReference type="GO" id="GO:0016787">
    <property type="term" value="F:hydrolase activity"/>
    <property type="evidence" value="ECO:0007669"/>
    <property type="project" value="UniProtKB-KW"/>
</dbReference>
<dbReference type="InterPro" id="IPR022742">
    <property type="entry name" value="Hydrolase_4"/>
</dbReference>
<dbReference type="InterPro" id="IPR029058">
    <property type="entry name" value="AB_hydrolase_fold"/>
</dbReference>
<evidence type="ECO:0000259" key="1">
    <source>
        <dbReference type="Pfam" id="PF12146"/>
    </source>
</evidence>
<dbReference type="SUPFAM" id="SSF53474">
    <property type="entry name" value="alpha/beta-Hydrolases"/>
    <property type="match status" value="1"/>
</dbReference>
<comment type="caution">
    <text evidence="2">The sequence shown here is derived from an EMBL/GenBank/DDBJ whole genome shotgun (WGS) entry which is preliminary data.</text>
</comment>
<evidence type="ECO:0000313" key="3">
    <source>
        <dbReference type="Proteomes" id="UP000256561"/>
    </source>
</evidence>
<dbReference type="AlphaFoldDB" id="A0A3D8M9H4"/>